<comment type="caution">
    <text evidence="1">The sequence shown here is derived from an EMBL/GenBank/DDBJ whole genome shotgun (WGS) entry which is preliminary data.</text>
</comment>
<sequence>MITSNPVGDWNWEVLSKSGKLPSFRAARVAVSVWNILSTHELADSSARLKVSVRSIPGMQETFAHASRVSLHLNPLGPGSALSRVMTEVESLEGDVLVSVLAECPGFWLESGVRHRVEKLFTIQVDIWRQSLLDVTLATYSDAWLTVDTRDREQFEVFQENAPRLAAALGEISVLLGSSPTPGDATRFAVPSETGFEDVRIEGPAYSDSWGTFEVADRWQILHSMIPASADEYEETTDHPVRYHTVQRDGQTLGYVWASVADEAAGYEPRTAAGEDAFKAGAGWLLRLRAAHGQGMTALAALDWVAARPASQEIGLVAEETPRESPSLGFLEELSGRY</sequence>
<proteinExistence type="predicted"/>
<evidence type="ECO:0000313" key="1">
    <source>
        <dbReference type="EMBL" id="TGB11233.1"/>
    </source>
</evidence>
<evidence type="ECO:0000313" key="2">
    <source>
        <dbReference type="Proteomes" id="UP000297948"/>
    </source>
</evidence>
<dbReference type="OrthoDB" id="4563658at2"/>
<dbReference type="Proteomes" id="UP000297948">
    <property type="component" value="Unassembled WGS sequence"/>
</dbReference>
<accession>A0A4Z0HE22</accession>
<dbReference type="RefSeq" id="WP_135339017.1">
    <property type="nucleotide sequence ID" value="NZ_JBHLTX010000007.1"/>
</dbReference>
<dbReference type="AlphaFoldDB" id="A0A4Z0HE22"/>
<reference evidence="1 2" key="1">
    <citation type="submission" date="2019-03" db="EMBL/GenBank/DDBJ databases">
        <authorList>
            <person name="Gonzalez-Pimentel J.L."/>
        </authorList>
    </citation>
    <scope>NUCLEOTIDE SEQUENCE [LARGE SCALE GENOMIC DNA]</scope>
    <source>
        <strain evidence="1 2">JCM 31289</strain>
    </source>
</reference>
<gene>
    <name evidence="1" type="ORF">E4099_12125</name>
</gene>
<keyword evidence="2" id="KW-1185">Reference proteome</keyword>
<protein>
    <submittedName>
        <fullName evidence="1">Uncharacterized protein</fullName>
    </submittedName>
</protein>
<organism evidence="1 2">
    <name type="scientific">Streptomyces palmae</name>
    <dbReference type="NCBI Taxonomy" id="1701085"/>
    <lineage>
        <taxon>Bacteria</taxon>
        <taxon>Bacillati</taxon>
        <taxon>Actinomycetota</taxon>
        <taxon>Actinomycetes</taxon>
        <taxon>Kitasatosporales</taxon>
        <taxon>Streptomycetaceae</taxon>
        <taxon>Streptomyces</taxon>
    </lineage>
</organism>
<dbReference type="EMBL" id="SRID01000086">
    <property type="protein sequence ID" value="TGB11233.1"/>
    <property type="molecule type" value="Genomic_DNA"/>
</dbReference>
<name>A0A4Z0HE22_9ACTN</name>